<dbReference type="AlphaFoldDB" id="A0A511T9A3"/>
<dbReference type="Proteomes" id="UP000321514">
    <property type="component" value="Unassembled WGS sequence"/>
</dbReference>
<accession>A0A511T9A3</accession>
<reference evidence="3 4" key="1">
    <citation type="submission" date="2016-10" db="EMBL/GenBank/DDBJ databases">
        <authorList>
            <person name="Varghese N."/>
            <person name="Submissions S."/>
        </authorList>
    </citation>
    <scope>NUCLEOTIDE SEQUENCE [LARGE SCALE GENOMIC DNA]</scope>
    <source>
        <strain evidence="3 4">DSM 16525</strain>
    </source>
</reference>
<dbReference type="STRING" id="1334629.MFUL124B02_40650"/>
<evidence type="ECO:0000313" key="4">
    <source>
        <dbReference type="Proteomes" id="UP000183760"/>
    </source>
</evidence>
<dbReference type="RefSeq" id="WP_074958214.1">
    <property type="nucleotide sequence ID" value="NZ_BJXR01000040.1"/>
</dbReference>
<feature type="signal peptide" evidence="1">
    <location>
        <begin position="1"/>
        <end position="25"/>
    </location>
</feature>
<protein>
    <recommendedName>
        <fullName evidence="6">Lipoprotein</fullName>
    </recommendedName>
</protein>
<evidence type="ECO:0000256" key="1">
    <source>
        <dbReference type="SAM" id="SignalP"/>
    </source>
</evidence>
<gene>
    <name evidence="2" type="ORF">MFU01_57970</name>
    <name evidence="3" type="ORF">SAMN05443572_112190</name>
</gene>
<evidence type="ECO:0008006" key="6">
    <source>
        <dbReference type="Google" id="ProtNLM"/>
    </source>
</evidence>
<dbReference type="EMBL" id="FOIB01000012">
    <property type="protein sequence ID" value="SEU37684.1"/>
    <property type="molecule type" value="Genomic_DNA"/>
</dbReference>
<dbReference type="PROSITE" id="PS51257">
    <property type="entry name" value="PROKAR_LIPOPROTEIN"/>
    <property type="match status" value="1"/>
</dbReference>
<reference evidence="2 5" key="2">
    <citation type="submission" date="2019-07" db="EMBL/GenBank/DDBJ databases">
        <title>Whole genome shotgun sequence of Myxococcus fulvus NBRC 100333.</title>
        <authorList>
            <person name="Hosoyama A."/>
            <person name="Uohara A."/>
            <person name="Ohji S."/>
            <person name="Ichikawa N."/>
        </authorList>
    </citation>
    <scope>NUCLEOTIDE SEQUENCE [LARGE SCALE GENOMIC DNA]</scope>
    <source>
        <strain evidence="2 5">NBRC 100333</strain>
    </source>
</reference>
<sequence length="208" mass="22441">MKPLSRSLLWTTSAAALLALTSACGDDEPTDSKCGEPLYGGDATDEAWRALVDASNLAKADAQATELSSPQSNARYAFDAAAPMWTWDSSLAQALPRPVPASPLDTARTMLATVGQWLLPTAHAHLPPFTGDIYWVQVTVPGRECPVEMLTSNLSWQLDAATWDTLKANAGKDLSVQVMSAYLLQNRIQEGPYLLAQPVTFRIEPEAP</sequence>
<dbReference type="Proteomes" id="UP000183760">
    <property type="component" value="Unassembled WGS sequence"/>
</dbReference>
<feature type="chain" id="PRO_5022853704" description="Lipoprotein" evidence="1">
    <location>
        <begin position="26"/>
        <end position="208"/>
    </location>
</feature>
<evidence type="ECO:0000313" key="3">
    <source>
        <dbReference type="EMBL" id="SEU37684.1"/>
    </source>
</evidence>
<keyword evidence="4" id="KW-1185">Reference proteome</keyword>
<evidence type="ECO:0000313" key="5">
    <source>
        <dbReference type="Proteomes" id="UP000321514"/>
    </source>
</evidence>
<organism evidence="2 5">
    <name type="scientific">Myxococcus fulvus</name>
    <dbReference type="NCBI Taxonomy" id="33"/>
    <lineage>
        <taxon>Bacteria</taxon>
        <taxon>Pseudomonadati</taxon>
        <taxon>Myxococcota</taxon>
        <taxon>Myxococcia</taxon>
        <taxon>Myxococcales</taxon>
        <taxon>Cystobacterineae</taxon>
        <taxon>Myxococcaceae</taxon>
        <taxon>Myxococcus</taxon>
    </lineage>
</organism>
<evidence type="ECO:0000313" key="2">
    <source>
        <dbReference type="EMBL" id="GEN10760.1"/>
    </source>
</evidence>
<dbReference type="OrthoDB" id="5382229at2"/>
<name>A0A511T9A3_MYXFU</name>
<comment type="caution">
    <text evidence="2">The sequence shown here is derived from an EMBL/GenBank/DDBJ whole genome shotgun (WGS) entry which is preliminary data.</text>
</comment>
<proteinExistence type="predicted"/>
<dbReference type="EMBL" id="BJXR01000040">
    <property type="protein sequence ID" value="GEN10760.1"/>
    <property type="molecule type" value="Genomic_DNA"/>
</dbReference>
<keyword evidence="1" id="KW-0732">Signal</keyword>